<dbReference type="InterPro" id="IPR011059">
    <property type="entry name" value="Metal-dep_hydrolase_composite"/>
</dbReference>
<evidence type="ECO:0000259" key="5">
    <source>
        <dbReference type="Pfam" id="PF01979"/>
    </source>
</evidence>
<dbReference type="SUPFAM" id="SSF51556">
    <property type="entry name" value="Metallo-dependent hydrolases"/>
    <property type="match status" value="1"/>
</dbReference>
<accession>A0ABY6ZDZ8</accession>
<organism evidence="6 7">
    <name type="scientific">Alicyclobacillus fastidiosus</name>
    <dbReference type="NCBI Taxonomy" id="392011"/>
    <lineage>
        <taxon>Bacteria</taxon>
        <taxon>Bacillati</taxon>
        <taxon>Bacillota</taxon>
        <taxon>Bacilli</taxon>
        <taxon>Bacillales</taxon>
        <taxon>Alicyclobacillaceae</taxon>
        <taxon>Alicyclobacillus</taxon>
    </lineage>
</organism>
<dbReference type="RefSeq" id="WP_268004967.1">
    <property type="nucleotide sequence ID" value="NZ_CP104067.1"/>
</dbReference>
<dbReference type="PANTHER" id="PTHR11271">
    <property type="entry name" value="GUANINE DEAMINASE"/>
    <property type="match status" value="1"/>
</dbReference>
<dbReference type="InterPro" id="IPR006680">
    <property type="entry name" value="Amidohydro-rel"/>
</dbReference>
<evidence type="ECO:0000256" key="1">
    <source>
        <dbReference type="ARBA" id="ARBA00001947"/>
    </source>
</evidence>
<keyword evidence="7" id="KW-1185">Reference proteome</keyword>
<sequence>MTKRELRGKFQRKLRRLYRQPMIHSLRTDLRIDSCGLLAPDINLAHCNNLRDKEYQLIANSGASVSITPAVEMNMGHGFPVTRELLEYGVRPSLGVDTVNTIEGDMFTQMKLALSIEHALRNQQIFIAGQEPEKLDLTTRDVLEFATIEGARALGLDKKVGTLTPGKEADILLIRYTDLNLTPIIIL</sequence>
<keyword evidence="4" id="KW-0862">Zinc</keyword>
<keyword evidence="3" id="KW-0378">Hydrolase</keyword>
<evidence type="ECO:0000256" key="2">
    <source>
        <dbReference type="ARBA" id="ARBA00022723"/>
    </source>
</evidence>
<dbReference type="InterPro" id="IPR032466">
    <property type="entry name" value="Metal_Hydrolase"/>
</dbReference>
<reference evidence="6" key="1">
    <citation type="submission" date="2022-08" db="EMBL/GenBank/DDBJ databases">
        <title>Alicyclobacillus fastidiosus DSM 17978, complete genome.</title>
        <authorList>
            <person name="Wang Q."/>
            <person name="Cai R."/>
            <person name="Wang Z."/>
        </authorList>
    </citation>
    <scope>NUCLEOTIDE SEQUENCE</scope>
    <source>
        <strain evidence="6">DSM 17978</strain>
    </source>
</reference>
<evidence type="ECO:0000256" key="3">
    <source>
        <dbReference type="ARBA" id="ARBA00022801"/>
    </source>
</evidence>
<evidence type="ECO:0000313" key="6">
    <source>
        <dbReference type="EMBL" id="WAH41067.1"/>
    </source>
</evidence>
<evidence type="ECO:0000256" key="4">
    <source>
        <dbReference type="ARBA" id="ARBA00022833"/>
    </source>
</evidence>
<name>A0ABY6ZDZ8_9BACL</name>
<evidence type="ECO:0000313" key="7">
    <source>
        <dbReference type="Proteomes" id="UP001164761"/>
    </source>
</evidence>
<dbReference type="Gene3D" id="2.30.40.10">
    <property type="entry name" value="Urease, subunit C, domain 1"/>
    <property type="match status" value="1"/>
</dbReference>
<dbReference type="Proteomes" id="UP001164761">
    <property type="component" value="Chromosome"/>
</dbReference>
<proteinExistence type="predicted"/>
<dbReference type="EMBL" id="CP104067">
    <property type="protein sequence ID" value="WAH41067.1"/>
    <property type="molecule type" value="Genomic_DNA"/>
</dbReference>
<feature type="domain" description="Amidohydrolase-related" evidence="5">
    <location>
        <begin position="38"/>
        <end position="175"/>
    </location>
</feature>
<dbReference type="Pfam" id="PF01979">
    <property type="entry name" value="Amidohydro_1"/>
    <property type="match status" value="1"/>
</dbReference>
<protein>
    <submittedName>
        <fullName evidence="6">Amidohydrolase family protein</fullName>
    </submittedName>
</protein>
<dbReference type="InterPro" id="IPR051607">
    <property type="entry name" value="Metallo-dep_hydrolases"/>
</dbReference>
<dbReference type="Gene3D" id="3.20.20.140">
    <property type="entry name" value="Metal-dependent hydrolases"/>
    <property type="match status" value="1"/>
</dbReference>
<keyword evidence="2" id="KW-0479">Metal-binding</keyword>
<dbReference type="PANTHER" id="PTHR11271:SF37">
    <property type="entry name" value="FAMILY PROTEIN, PUTATIVE (AFU_ORTHOLOGUE AFUA_4G00460)-RELATED"/>
    <property type="match status" value="1"/>
</dbReference>
<comment type="cofactor">
    <cofactor evidence="1">
        <name>Zn(2+)</name>
        <dbReference type="ChEBI" id="CHEBI:29105"/>
    </cofactor>
</comment>
<gene>
    <name evidence="6" type="ORF">NZD89_22740</name>
</gene>